<gene>
    <name evidence="7" type="ORF">PEB0149_021310</name>
</gene>
<accession>A0A1R0FCP6</accession>
<keyword evidence="8" id="KW-1185">Reference proteome</keyword>
<dbReference type="InterPro" id="IPR050319">
    <property type="entry name" value="ABC_transp_ATP-bind"/>
</dbReference>
<dbReference type="PANTHER" id="PTHR43776:SF7">
    <property type="entry name" value="D,D-DIPEPTIDE TRANSPORT ATP-BINDING PROTEIN DDPF-RELATED"/>
    <property type="match status" value="1"/>
</dbReference>
<dbReference type="GO" id="GO:0015833">
    <property type="term" value="P:peptide transport"/>
    <property type="evidence" value="ECO:0007669"/>
    <property type="project" value="InterPro"/>
</dbReference>
<evidence type="ECO:0000256" key="2">
    <source>
        <dbReference type="ARBA" id="ARBA00005417"/>
    </source>
</evidence>
<dbReference type="GO" id="GO:0005524">
    <property type="term" value="F:ATP binding"/>
    <property type="evidence" value="ECO:0007669"/>
    <property type="project" value="UniProtKB-KW"/>
</dbReference>
<dbReference type="InterPro" id="IPR017871">
    <property type="entry name" value="ABC_transporter-like_CS"/>
</dbReference>
<comment type="similarity">
    <text evidence="2">Belongs to the ABC transporter superfamily.</text>
</comment>
<dbReference type="InterPro" id="IPR027417">
    <property type="entry name" value="P-loop_NTPase"/>
</dbReference>
<name>A0A1R0FCP6_9HYPH</name>
<keyword evidence="4" id="KW-0547">Nucleotide-binding</keyword>
<evidence type="ECO:0000256" key="1">
    <source>
        <dbReference type="ARBA" id="ARBA00004417"/>
    </source>
</evidence>
<evidence type="ECO:0000259" key="6">
    <source>
        <dbReference type="PROSITE" id="PS50893"/>
    </source>
</evidence>
<dbReference type="GO" id="GO:0005886">
    <property type="term" value="C:plasma membrane"/>
    <property type="evidence" value="ECO:0007669"/>
    <property type="project" value="UniProtKB-SubCell"/>
</dbReference>
<keyword evidence="3" id="KW-0813">Transport</keyword>
<dbReference type="RefSeq" id="WP_075869759.1">
    <property type="nucleotide sequence ID" value="NZ_LXYT01000001.1"/>
</dbReference>
<dbReference type="Pfam" id="PF08352">
    <property type="entry name" value="oligo_HPY"/>
    <property type="match status" value="2"/>
</dbReference>
<feature type="domain" description="ABC transporter" evidence="6">
    <location>
        <begin position="7"/>
        <end position="256"/>
    </location>
</feature>
<dbReference type="CDD" id="cd03257">
    <property type="entry name" value="ABC_NikE_OppD_transporters"/>
    <property type="match status" value="2"/>
</dbReference>
<dbReference type="Pfam" id="PF00005">
    <property type="entry name" value="ABC_tran"/>
    <property type="match status" value="2"/>
</dbReference>
<dbReference type="PANTHER" id="PTHR43776">
    <property type="entry name" value="TRANSPORT ATP-BINDING PROTEIN"/>
    <property type="match status" value="1"/>
</dbReference>
<comment type="subcellular location">
    <subcellularLocation>
        <location evidence="1">Cell inner membrane</location>
        <topology evidence="1">Peripheral membrane protein</topology>
    </subcellularLocation>
</comment>
<dbReference type="AlphaFoldDB" id="A0A1R0FCP6"/>
<evidence type="ECO:0000256" key="3">
    <source>
        <dbReference type="ARBA" id="ARBA00022448"/>
    </source>
</evidence>
<dbReference type="InterPro" id="IPR003439">
    <property type="entry name" value="ABC_transporter-like_ATP-bd"/>
</dbReference>
<dbReference type="NCBIfam" id="NF010167">
    <property type="entry name" value="PRK13648.1"/>
    <property type="match status" value="2"/>
</dbReference>
<evidence type="ECO:0000313" key="8">
    <source>
        <dbReference type="Proteomes" id="UP000187344"/>
    </source>
</evidence>
<feature type="domain" description="ABC transporter" evidence="6">
    <location>
        <begin position="286"/>
        <end position="525"/>
    </location>
</feature>
<proteinExistence type="inferred from homology"/>
<dbReference type="Proteomes" id="UP000187344">
    <property type="component" value="Unassembled WGS sequence"/>
</dbReference>
<sequence>MTALLSVRDLSVMFRQDGKETLAVDHISFDINSGETLALVGESGSGKSVTALSILKLLSYPMASHPSGEIFFDNKDLMKLDEKSLQKVRGKDIAMIFQEPMTSLNPLHTVERQVSEVMKVHEGMSDKDARQRTIELLTQVGIREPEKRLSSFPHQLSGGQRQRVMIAMALANNPQLLIADEPTTALDVTVQAQILELLEKLKQERSMSMLFITHNLGIVRKFADRVCVMTGGKIVETGKTADIFNHPQHDYTKKLLAAEPKGNPPKADKNAPVVMEGEKVRVWFPVKKGFFRRTVDYIKAVNDIDVTIREGQTLGVVGESGSGKTTLGLALTRMISSQGHIRFNGKDIEHFSFKQMRPLRRHIQIVFQDPFGSLSPRMSVGEIIAEGLLIHEKNLNYEERDERVVRALEEVDLDPETRNRYPHEFSGGQRQRIAIARAMVLNPRFVMLDEPTSALDMSVQAQVVDLLRTLQQKHNLAYLFISHDLKVVKALANDLIVMRNGQMVEHGPAEEVFSSPKTEYTRALMNAAFDLSVDKNDIADA</sequence>
<dbReference type="InterPro" id="IPR003593">
    <property type="entry name" value="AAA+_ATPase"/>
</dbReference>
<evidence type="ECO:0000256" key="4">
    <source>
        <dbReference type="ARBA" id="ARBA00022741"/>
    </source>
</evidence>
<dbReference type="Gene3D" id="3.40.50.300">
    <property type="entry name" value="P-loop containing nucleotide triphosphate hydrolases"/>
    <property type="match status" value="2"/>
</dbReference>
<dbReference type="PROSITE" id="PS00211">
    <property type="entry name" value="ABC_TRANSPORTER_1"/>
    <property type="match status" value="2"/>
</dbReference>
<dbReference type="SUPFAM" id="SSF52540">
    <property type="entry name" value="P-loop containing nucleoside triphosphate hydrolases"/>
    <property type="match status" value="2"/>
</dbReference>
<dbReference type="GO" id="GO:0016887">
    <property type="term" value="F:ATP hydrolysis activity"/>
    <property type="evidence" value="ECO:0007669"/>
    <property type="project" value="InterPro"/>
</dbReference>
<dbReference type="OrthoDB" id="9802264at2"/>
<evidence type="ECO:0000313" key="7">
    <source>
        <dbReference type="EMBL" id="OLY44658.1"/>
    </source>
</evidence>
<dbReference type="FunFam" id="3.40.50.300:FF:000016">
    <property type="entry name" value="Oligopeptide ABC transporter ATP-binding component"/>
    <property type="match status" value="2"/>
</dbReference>
<comment type="caution">
    <text evidence="7">The sequence shown here is derived from an EMBL/GenBank/DDBJ whole genome shotgun (WGS) entry which is preliminary data.</text>
</comment>
<dbReference type="NCBIfam" id="NF007739">
    <property type="entry name" value="PRK10419.1"/>
    <property type="match status" value="2"/>
</dbReference>
<keyword evidence="5 7" id="KW-0067">ATP-binding</keyword>
<dbReference type="NCBIfam" id="NF008453">
    <property type="entry name" value="PRK11308.1"/>
    <property type="match status" value="2"/>
</dbReference>
<evidence type="ECO:0000256" key="5">
    <source>
        <dbReference type="ARBA" id="ARBA00022840"/>
    </source>
</evidence>
<dbReference type="EMBL" id="LXYT01000001">
    <property type="protein sequence ID" value="OLY44658.1"/>
    <property type="molecule type" value="Genomic_DNA"/>
</dbReference>
<protein>
    <submittedName>
        <fullName evidence="7">Microcin C transport system ATP-binding protein</fullName>
    </submittedName>
</protein>
<organism evidence="7 8">
    <name type="scientific">Bartonella apis</name>
    <dbReference type="NCBI Taxonomy" id="1686310"/>
    <lineage>
        <taxon>Bacteria</taxon>
        <taxon>Pseudomonadati</taxon>
        <taxon>Pseudomonadota</taxon>
        <taxon>Alphaproteobacteria</taxon>
        <taxon>Hyphomicrobiales</taxon>
        <taxon>Bartonellaceae</taxon>
        <taxon>Bartonella</taxon>
    </lineage>
</organism>
<dbReference type="PROSITE" id="PS50893">
    <property type="entry name" value="ABC_TRANSPORTER_2"/>
    <property type="match status" value="2"/>
</dbReference>
<dbReference type="GO" id="GO:0055085">
    <property type="term" value="P:transmembrane transport"/>
    <property type="evidence" value="ECO:0007669"/>
    <property type="project" value="UniProtKB-ARBA"/>
</dbReference>
<dbReference type="InterPro" id="IPR013563">
    <property type="entry name" value="Oligopep_ABC_C"/>
</dbReference>
<dbReference type="SMART" id="SM00382">
    <property type="entry name" value="AAA"/>
    <property type="match status" value="2"/>
</dbReference>
<reference evidence="7 8" key="1">
    <citation type="submission" date="2016-12" db="EMBL/GenBank/DDBJ databases">
        <title>Comparative genomics of Bartonella apis.</title>
        <authorList>
            <person name="Engel P."/>
        </authorList>
    </citation>
    <scope>NUCLEOTIDE SEQUENCE [LARGE SCALE GENOMIC DNA]</scope>
    <source>
        <strain evidence="7 8">PEB0149</strain>
    </source>
</reference>